<accession>A0A8T0HXP6</accession>
<reference evidence="2" key="1">
    <citation type="submission" date="2020-06" db="EMBL/GenBank/DDBJ databases">
        <title>WGS assembly of Ceratodon purpureus strain R40.</title>
        <authorList>
            <person name="Carey S.B."/>
            <person name="Jenkins J."/>
            <person name="Shu S."/>
            <person name="Lovell J.T."/>
            <person name="Sreedasyam A."/>
            <person name="Maumus F."/>
            <person name="Tiley G.P."/>
            <person name="Fernandez-Pozo N."/>
            <person name="Barry K."/>
            <person name="Chen C."/>
            <person name="Wang M."/>
            <person name="Lipzen A."/>
            <person name="Daum C."/>
            <person name="Saski C.A."/>
            <person name="Payton A.C."/>
            <person name="Mcbreen J.C."/>
            <person name="Conrad R.E."/>
            <person name="Kollar L.M."/>
            <person name="Olsson S."/>
            <person name="Huttunen S."/>
            <person name="Landis J.B."/>
            <person name="Wickett N.J."/>
            <person name="Johnson M.G."/>
            <person name="Rensing S.A."/>
            <person name="Grimwood J."/>
            <person name="Schmutz J."/>
            <person name="Mcdaniel S.F."/>
        </authorList>
    </citation>
    <scope>NUCLEOTIDE SEQUENCE</scope>
    <source>
        <strain evidence="2">R40</strain>
    </source>
</reference>
<proteinExistence type="predicted"/>
<sequence length="136" mass="15472">MDFATRAVIKLQNNRSQNHCSTNAIIISSSLKLFKKYLLALKSKSKKSGSKHINTVNQKIEIKPLSSMIKPSYERNREKENLDPRPMPSDRWSQLQLKRMQSLLKSQNDAESKANTKVHGQGDDEKSDKASGIFLQ</sequence>
<evidence type="ECO:0000256" key="1">
    <source>
        <dbReference type="SAM" id="MobiDB-lite"/>
    </source>
</evidence>
<evidence type="ECO:0000313" key="2">
    <source>
        <dbReference type="EMBL" id="KAG0575243.1"/>
    </source>
</evidence>
<gene>
    <name evidence="2" type="ORF">KC19_VG329700</name>
</gene>
<dbReference type="EMBL" id="CM026426">
    <property type="protein sequence ID" value="KAG0575243.1"/>
    <property type="molecule type" value="Genomic_DNA"/>
</dbReference>
<feature type="compositionally biased region" description="Basic and acidic residues" evidence="1">
    <location>
        <begin position="108"/>
        <end position="129"/>
    </location>
</feature>
<organism evidence="2 3">
    <name type="scientific">Ceratodon purpureus</name>
    <name type="common">Fire moss</name>
    <name type="synonym">Dicranum purpureum</name>
    <dbReference type="NCBI Taxonomy" id="3225"/>
    <lineage>
        <taxon>Eukaryota</taxon>
        <taxon>Viridiplantae</taxon>
        <taxon>Streptophyta</taxon>
        <taxon>Embryophyta</taxon>
        <taxon>Bryophyta</taxon>
        <taxon>Bryophytina</taxon>
        <taxon>Bryopsida</taxon>
        <taxon>Dicranidae</taxon>
        <taxon>Pseudoditrichales</taxon>
        <taxon>Ditrichaceae</taxon>
        <taxon>Ceratodon</taxon>
    </lineage>
</organism>
<comment type="caution">
    <text evidence="2">The sequence shown here is derived from an EMBL/GenBank/DDBJ whole genome shotgun (WGS) entry which is preliminary data.</text>
</comment>
<dbReference type="Proteomes" id="UP000822688">
    <property type="component" value="Chromosome V"/>
</dbReference>
<evidence type="ECO:0000313" key="3">
    <source>
        <dbReference type="Proteomes" id="UP000822688"/>
    </source>
</evidence>
<keyword evidence="3" id="KW-1185">Reference proteome</keyword>
<feature type="compositionally biased region" description="Basic and acidic residues" evidence="1">
    <location>
        <begin position="72"/>
        <end position="83"/>
    </location>
</feature>
<name>A0A8T0HXP6_CERPU</name>
<protein>
    <submittedName>
        <fullName evidence="2">Uncharacterized protein</fullName>
    </submittedName>
</protein>
<dbReference type="AlphaFoldDB" id="A0A8T0HXP6"/>
<feature type="region of interest" description="Disordered" evidence="1">
    <location>
        <begin position="67"/>
        <end position="136"/>
    </location>
</feature>